<keyword evidence="4" id="KW-1185">Reference proteome</keyword>
<name>A0A9Q0JE72_9ROSI</name>
<dbReference type="Proteomes" id="UP001141552">
    <property type="component" value="Unassembled WGS sequence"/>
</dbReference>
<accession>A0A9Q0JE72</accession>
<reference evidence="3" key="2">
    <citation type="journal article" date="2023" name="Plants (Basel)">
        <title>Annotation of the Turnera subulata (Passifloraceae) Draft Genome Reveals the S-Locus Evolved after the Divergence of Turneroideae from Passifloroideae in a Stepwise Manner.</title>
        <authorList>
            <person name="Henning P.M."/>
            <person name="Roalson E.H."/>
            <person name="Mir W."/>
            <person name="McCubbin A.G."/>
            <person name="Shore J.S."/>
        </authorList>
    </citation>
    <scope>NUCLEOTIDE SEQUENCE</scope>
    <source>
        <strain evidence="3">F60SS</strain>
    </source>
</reference>
<feature type="signal peptide" evidence="2">
    <location>
        <begin position="1"/>
        <end position="17"/>
    </location>
</feature>
<protein>
    <submittedName>
        <fullName evidence="3">Uncharacterized protein</fullName>
    </submittedName>
</protein>
<dbReference type="OrthoDB" id="763901at2759"/>
<evidence type="ECO:0000256" key="2">
    <source>
        <dbReference type="SAM" id="SignalP"/>
    </source>
</evidence>
<dbReference type="EMBL" id="JAKUCV010003851">
    <property type="protein sequence ID" value="KAJ4837375.1"/>
    <property type="molecule type" value="Genomic_DNA"/>
</dbReference>
<comment type="caution">
    <text evidence="3">The sequence shown here is derived from an EMBL/GenBank/DDBJ whole genome shotgun (WGS) entry which is preliminary data.</text>
</comment>
<dbReference type="AlphaFoldDB" id="A0A9Q0JE72"/>
<reference evidence="3" key="1">
    <citation type="submission" date="2022-02" db="EMBL/GenBank/DDBJ databases">
        <authorList>
            <person name="Henning P.M."/>
            <person name="McCubbin A.G."/>
            <person name="Shore J.S."/>
        </authorList>
    </citation>
    <scope>NUCLEOTIDE SEQUENCE</scope>
    <source>
        <strain evidence="3">F60SS</strain>
        <tissue evidence="3">Leaves</tissue>
    </source>
</reference>
<evidence type="ECO:0000313" key="3">
    <source>
        <dbReference type="EMBL" id="KAJ4837375.1"/>
    </source>
</evidence>
<feature type="chain" id="PRO_5040190539" evidence="2">
    <location>
        <begin position="18"/>
        <end position="181"/>
    </location>
</feature>
<evidence type="ECO:0000313" key="4">
    <source>
        <dbReference type="Proteomes" id="UP001141552"/>
    </source>
</evidence>
<feature type="coiled-coil region" evidence="1">
    <location>
        <begin position="112"/>
        <end position="146"/>
    </location>
</feature>
<dbReference type="PANTHER" id="PTHR36001">
    <property type="entry name" value="CTAGE FAMILY PROTEIN-RELATED"/>
    <property type="match status" value="1"/>
</dbReference>
<sequence>MFTILIFLNRILWEIRSGYVKNEEGTLRDEFIGKMFELNARIRLVLCMRCITDSALFGTTSTADGTIWLLFWNLFLKFHESMACKFQKENSIGATAEPDEEVIKQVVVQADSKALEDKLADVLCEIAKEEEAFLAAQNIQKKLQQEQVDIEKKVSLMELIVKETKALQDLARYPLKNYISV</sequence>
<organism evidence="3 4">
    <name type="scientific">Turnera subulata</name>
    <dbReference type="NCBI Taxonomy" id="218843"/>
    <lineage>
        <taxon>Eukaryota</taxon>
        <taxon>Viridiplantae</taxon>
        <taxon>Streptophyta</taxon>
        <taxon>Embryophyta</taxon>
        <taxon>Tracheophyta</taxon>
        <taxon>Spermatophyta</taxon>
        <taxon>Magnoliopsida</taxon>
        <taxon>eudicotyledons</taxon>
        <taxon>Gunneridae</taxon>
        <taxon>Pentapetalae</taxon>
        <taxon>rosids</taxon>
        <taxon>fabids</taxon>
        <taxon>Malpighiales</taxon>
        <taxon>Passifloraceae</taxon>
        <taxon>Turnera</taxon>
    </lineage>
</organism>
<dbReference type="InterPro" id="IPR053327">
    <property type="entry name" value="KIP"/>
</dbReference>
<keyword evidence="2" id="KW-0732">Signal</keyword>
<evidence type="ECO:0000256" key="1">
    <source>
        <dbReference type="SAM" id="Coils"/>
    </source>
</evidence>
<gene>
    <name evidence="3" type="ORF">Tsubulata_036980</name>
</gene>
<keyword evidence="1" id="KW-0175">Coiled coil</keyword>
<proteinExistence type="predicted"/>
<dbReference type="PANTHER" id="PTHR36001:SF2">
    <property type="entry name" value="CTAGE FAMILY PROTEIN-RELATED"/>
    <property type="match status" value="1"/>
</dbReference>